<name>A0A1T4KBH9_9ENTE</name>
<gene>
    <name evidence="6" type="ORF">SAMN02745116_00171</name>
</gene>
<keyword evidence="3" id="KW-0732">Signal</keyword>
<evidence type="ECO:0000259" key="5">
    <source>
        <dbReference type="Pfam" id="PF11797"/>
    </source>
</evidence>
<evidence type="ECO:0000313" key="7">
    <source>
        <dbReference type="Proteomes" id="UP000190328"/>
    </source>
</evidence>
<keyword evidence="2" id="KW-1133">Transmembrane helix</keyword>
<dbReference type="Proteomes" id="UP000190328">
    <property type="component" value="Unassembled WGS sequence"/>
</dbReference>
<feature type="coiled-coil region" evidence="1">
    <location>
        <begin position="333"/>
        <end position="364"/>
    </location>
</feature>
<protein>
    <submittedName>
        <fullName evidence="6">Uncharacterized protein</fullName>
    </submittedName>
</protein>
<feature type="domain" description="WxL Interacting Protein peptidoglycan binding" evidence="4">
    <location>
        <begin position="29"/>
        <end position="147"/>
    </location>
</feature>
<feature type="transmembrane region" description="Helical" evidence="2">
    <location>
        <begin position="312"/>
        <end position="333"/>
    </location>
</feature>
<reference evidence="6 7" key="1">
    <citation type="submission" date="2017-02" db="EMBL/GenBank/DDBJ databases">
        <authorList>
            <person name="Peterson S.W."/>
        </authorList>
    </citation>
    <scope>NUCLEOTIDE SEQUENCE [LARGE SCALE GENOMIC DNA]</scope>
    <source>
        <strain evidence="6 7">ATCC BAA-1030</strain>
    </source>
</reference>
<evidence type="ECO:0000313" key="6">
    <source>
        <dbReference type="EMBL" id="SJZ39752.1"/>
    </source>
</evidence>
<feature type="signal peptide" evidence="3">
    <location>
        <begin position="1"/>
        <end position="24"/>
    </location>
</feature>
<dbReference type="Pfam" id="PF11797">
    <property type="entry name" value="WxLIP_HBD"/>
    <property type="match status" value="1"/>
</dbReference>
<sequence length="368" mass="41560">MKKTNVFIALFLAMLFFHPTHMKALEQDYSVNTEISEFQRDKEKSYFDLRLKPNQVTSIFLSINNMSETENTFYISANPALTSSTVNISYNVPNPKTDASMKYPFQTIAKVKTPTVKVPPKQSKRIEIEIKMPAEEFDGIILGGIHTSRELTDEEKKQSGYVNTISYVNGVCISENDTKIKPELTLNKVEVSQANGSITVNSTITNPTAINLSPLTWKATMTDKTTNKIVKEQKQGNAMIAPNTTFTYPMKFITGELKSGHYQMKITATLPDKREWVLTKDFDVTVKEIEKYEAQAGGLAMTNRKPTITNPLLFGIIGVASAICIVGGILFIIGKKRKKNEEVENEIARELREIEQRKRERELRRGES</sequence>
<dbReference type="RefSeq" id="WP_078806149.1">
    <property type="nucleotide sequence ID" value="NZ_FUXI01000002.1"/>
</dbReference>
<dbReference type="AlphaFoldDB" id="A0A1T4KBH9"/>
<feature type="domain" description="WxL Interacting Protein host binding" evidence="5">
    <location>
        <begin position="162"/>
        <end position="292"/>
    </location>
</feature>
<evidence type="ECO:0000259" key="4">
    <source>
        <dbReference type="Pfam" id="PF06030"/>
    </source>
</evidence>
<dbReference type="EMBL" id="FUXI01000002">
    <property type="protein sequence ID" value="SJZ39752.1"/>
    <property type="molecule type" value="Genomic_DNA"/>
</dbReference>
<proteinExistence type="predicted"/>
<evidence type="ECO:0000256" key="1">
    <source>
        <dbReference type="SAM" id="Coils"/>
    </source>
</evidence>
<evidence type="ECO:0000256" key="2">
    <source>
        <dbReference type="SAM" id="Phobius"/>
    </source>
</evidence>
<keyword evidence="2" id="KW-0472">Membrane</keyword>
<dbReference type="InterPro" id="IPR021759">
    <property type="entry name" value="WxLIP_HBD"/>
</dbReference>
<organism evidence="6 7">
    <name type="scientific">Pilibacter termitis</name>
    <dbReference type="NCBI Taxonomy" id="263852"/>
    <lineage>
        <taxon>Bacteria</taxon>
        <taxon>Bacillati</taxon>
        <taxon>Bacillota</taxon>
        <taxon>Bacilli</taxon>
        <taxon>Lactobacillales</taxon>
        <taxon>Enterococcaceae</taxon>
        <taxon>Pilibacter</taxon>
    </lineage>
</organism>
<accession>A0A1T4KBH9</accession>
<evidence type="ECO:0000256" key="3">
    <source>
        <dbReference type="SAM" id="SignalP"/>
    </source>
</evidence>
<dbReference type="Pfam" id="PF06030">
    <property type="entry name" value="WxLIP_PGBD"/>
    <property type="match status" value="1"/>
</dbReference>
<keyword evidence="1" id="KW-0175">Coiled coil</keyword>
<dbReference type="InterPro" id="IPR010317">
    <property type="entry name" value="WxLIP_PGBD"/>
</dbReference>
<keyword evidence="2" id="KW-0812">Transmembrane</keyword>
<dbReference type="STRING" id="263852.SAMN02745116_00171"/>
<keyword evidence="7" id="KW-1185">Reference proteome</keyword>
<dbReference type="OrthoDB" id="2148359at2"/>
<feature type="chain" id="PRO_5012278506" evidence="3">
    <location>
        <begin position="25"/>
        <end position="368"/>
    </location>
</feature>